<organism evidence="1 2">
    <name type="scientific">Acinetobacter baumannii (strain 1295743)</name>
    <dbReference type="NCBI Taxonomy" id="1310613"/>
    <lineage>
        <taxon>Bacteria</taxon>
        <taxon>Pseudomonadati</taxon>
        <taxon>Pseudomonadota</taxon>
        <taxon>Gammaproteobacteria</taxon>
        <taxon>Moraxellales</taxon>
        <taxon>Moraxellaceae</taxon>
        <taxon>Acinetobacter</taxon>
        <taxon>Acinetobacter calcoaceticus/baumannii complex</taxon>
    </lineage>
</organism>
<protein>
    <submittedName>
        <fullName evidence="1">Uncharacterized protein</fullName>
    </submittedName>
</protein>
<name>A0A009IPF9_ACIB9</name>
<dbReference type="AlphaFoldDB" id="A0A009IPF9"/>
<gene>
    <name evidence="1" type="ORF">J512_2005</name>
</gene>
<reference evidence="1 2" key="1">
    <citation type="submission" date="2014-02" db="EMBL/GenBank/DDBJ databases">
        <title>Comparative genomics and transcriptomics to identify genetic mechanisms underlying the emergence of carbapenem resistant Acinetobacter baumannii (CRAb).</title>
        <authorList>
            <person name="Harris A.D."/>
            <person name="Johnson K.J."/>
            <person name="George J."/>
            <person name="Shefchek K."/>
            <person name="Daugherty S.C."/>
            <person name="Parankush S."/>
            <person name="Sadzewicz L."/>
            <person name="Tallon L."/>
            <person name="Sengamalay N."/>
            <person name="Hazen T.H."/>
            <person name="Rasko D.A."/>
        </authorList>
    </citation>
    <scope>NUCLEOTIDE SEQUENCE [LARGE SCALE GENOMIC DNA]</scope>
    <source>
        <strain evidence="1 2">1295743</strain>
    </source>
</reference>
<dbReference type="PATRIC" id="fig|1310613.3.peg.1926"/>
<proteinExistence type="predicted"/>
<accession>A0A009IPF9</accession>
<dbReference type="Proteomes" id="UP000020595">
    <property type="component" value="Unassembled WGS sequence"/>
</dbReference>
<evidence type="ECO:0000313" key="2">
    <source>
        <dbReference type="Proteomes" id="UP000020595"/>
    </source>
</evidence>
<dbReference type="RefSeq" id="WP_001110365.1">
    <property type="nucleotide sequence ID" value="NZ_JEWH01000022.1"/>
</dbReference>
<dbReference type="EMBL" id="JEWH01000022">
    <property type="protein sequence ID" value="EXB05683.1"/>
    <property type="molecule type" value="Genomic_DNA"/>
</dbReference>
<sequence>MNYYLAGTSVSLPINFVDDDGNPLEVTQGSYRIVDQNGVEIKPKAEFDVTQTKVTVEAEYNQIPALNPMEIKVEDMDSIEIDHLRILQFDLINRDGNTYAFDVSYLISPRERLIVGLNSFQTLNQAKLTALTMPETEVFLTEGEVRKVAALIEARQRICTLNIPSVNLRATTPSAYQKLSEQFKAALRKAQVAEANAILGGGDPIELALAQGLKSKTIGETHESYIGGRQLRLAVSKATLRYLSGFVSTSKVIARV</sequence>
<comment type="caution">
    <text evidence="1">The sequence shown here is derived from an EMBL/GenBank/DDBJ whole genome shotgun (WGS) entry which is preliminary data.</text>
</comment>
<evidence type="ECO:0000313" key="1">
    <source>
        <dbReference type="EMBL" id="EXB05683.1"/>
    </source>
</evidence>